<feature type="non-terminal residue" evidence="1">
    <location>
        <position position="1"/>
    </location>
</feature>
<protein>
    <submittedName>
        <fullName evidence="1">Uncharacterized protein</fullName>
    </submittedName>
</protein>
<sequence>HLFVRYEDVDMVVRCEWQGEDAGDFYINDYDEIKEVMWRSSANPTEEQMRLYCIDIEAQNIGRESDEWDSLDSIVKFYSTIDTLELCQRFQNYGG</sequence>
<evidence type="ECO:0000313" key="1">
    <source>
        <dbReference type="EMBL" id="GAH24754.1"/>
    </source>
</evidence>
<dbReference type="AlphaFoldDB" id="X1F5T9"/>
<proteinExistence type="predicted"/>
<comment type="caution">
    <text evidence="1">The sequence shown here is derived from an EMBL/GenBank/DDBJ whole genome shotgun (WGS) entry which is preliminary data.</text>
</comment>
<gene>
    <name evidence="1" type="ORF">S01H4_65353</name>
</gene>
<dbReference type="EMBL" id="BART01039959">
    <property type="protein sequence ID" value="GAH24754.1"/>
    <property type="molecule type" value="Genomic_DNA"/>
</dbReference>
<organism evidence="1">
    <name type="scientific">marine sediment metagenome</name>
    <dbReference type="NCBI Taxonomy" id="412755"/>
    <lineage>
        <taxon>unclassified sequences</taxon>
        <taxon>metagenomes</taxon>
        <taxon>ecological metagenomes</taxon>
    </lineage>
</organism>
<name>X1F5T9_9ZZZZ</name>
<accession>X1F5T9</accession>
<reference evidence="1" key="1">
    <citation type="journal article" date="2014" name="Front. Microbiol.">
        <title>High frequency of phylogenetically diverse reductive dehalogenase-homologous genes in deep subseafloor sedimentary metagenomes.</title>
        <authorList>
            <person name="Kawai M."/>
            <person name="Futagami T."/>
            <person name="Toyoda A."/>
            <person name="Takaki Y."/>
            <person name="Nishi S."/>
            <person name="Hori S."/>
            <person name="Arai W."/>
            <person name="Tsubouchi T."/>
            <person name="Morono Y."/>
            <person name="Uchiyama I."/>
            <person name="Ito T."/>
            <person name="Fujiyama A."/>
            <person name="Inagaki F."/>
            <person name="Takami H."/>
        </authorList>
    </citation>
    <scope>NUCLEOTIDE SEQUENCE</scope>
    <source>
        <strain evidence="1">Expedition CK06-06</strain>
    </source>
</reference>